<evidence type="ECO:0000259" key="8">
    <source>
        <dbReference type="PROSITE" id="PS50850"/>
    </source>
</evidence>
<keyword evidence="2" id="KW-0813">Transport</keyword>
<evidence type="ECO:0000256" key="2">
    <source>
        <dbReference type="ARBA" id="ARBA00022448"/>
    </source>
</evidence>
<feature type="transmembrane region" description="Helical" evidence="7">
    <location>
        <begin position="97"/>
        <end position="122"/>
    </location>
</feature>
<evidence type="ECO:0000313" key="9">
    <source>
        <dbReference type="EMBL" id="KRM12637.1"/>
    </source>
</evidence>
<feature type="transmembrane region" description="Helical" evidence="7">
    <location>
        <begin position="270"/>
        <end position="291"/>
    </location>
</feature>
<evidence type="ECO:0000313" key="10">
    <source>
        <dbReference type="Proteomes" id="UP000051820"/>
    </source>
</evidence>
<keyword evidence="5 7" id="KW-1133">Transmembrane helix</keyword>
<dbReference type="OrthoDB" id="3268460at2"/>
<dbReference type="InterPro" id="IPR011701">
    <property type="entry name" value="MFS"/>
</dbReference>
<evidence type="ECO:0000256" key="7">
    <source>
        <dbReference type="SAM" id="Phobius"/>
    </source>
</evidence>
<feature type="transmembrane region" description="Helical" evidence="7">
    <location>
        <begin position="331"/>
        <end position="354"/>
    </location>
</feature>
<dbReference type="InterPro" id="IPR020846">
    <property type="entry name" value="MFS_dom"/>
</dbReference>
<keyword evidence="6 7" id="KW-0472">Membrane</keyword>
<comment type="subcellular location">
    <subcellularLocation>
        <location evidence="1">Cell membrane</location>
        <topology evidence="1">Multi-pass membrane protein</topology>
    </subcellularLocation>
</comment>
<dbReference type="AlphaFoldDB" id="A0A0R1W4W5"/>
<evidence type="ECO:0000256" key="1">
    <source>
        <dbReference type="ARBA" id="ARBA00004651"/>
    </source>
</evidence>
<feature type="transmembrane region" description="Helical" evidence="7">
    <location>
        <begin position="360"/>
        <end position="383"/>
    </location>
</feature>
<dbReference type="CDD" id="cd17329">
    <property type="entry name" value="MFS_MdtH_MDR_like"/>
    <property type="match status" value="1"/>
</dbReference>
<dbReference type="GO" id="GO:0005886">
    <property type="term" value="C:plasma membrane"/>
    <property type="evidence" value="ECO:0007669"/>
    <property type="project" value="UniProtKB-SubCell"/>
</dbReference>
<dbReference type="PANTHER" id="PTHR23517">
    <property type="entry name" value="RESISTANCE PROTEIN MDTM, PUTATIVE-RELATED-RELATED"/>
    <property type="match status" value="1"/>
</dbReference>
<keyword evidence="3" id="KW-1003">Cell membrane</keyword>
<dbReference type="eggNOG" id="COG3104">
    <property type="taxonomic scope" value="Bacteria"/>
</dbReference>
<dbReference type="Proteomes" id="UP000051820">
    <property type="component" value="Unassembled WGS sequence"/>
</dbReference>
<name>A0A0R1W4W5_9LACO</name>
<feature type="transmembrane region" description="Helical" evidence="7">
    <location>
        <begin position="241"/>
        <end position="263"/>
    </location>
</feature>
<gene>
    <name evidence="9" type="ORF">FD16_GL002152</name>
</gene>
<feature type="transmembrane region" description="Helical" evidence="7">
    <location>
        <begin position="134"/>
        <end position="154"/>
    </location>
</feature>
<protein>
    <submittedName>
        <fullName evidence="9">MFS family major facilitator transporter</fullName>
    </submittedName>
</protein>
<dbReference type="STRING" id="1423807.FD16_GL002152"/>
<reference evidence="9 10" key="1">
    <citation type="journal article" date="2015" name="Genome Announc.">
        <title>Expanding the biotechnology potential of lactobacilli through comparative genomics of 213 strains and associated genera.</title>
        <authorList>
            <person name="Sun Z."/>
            <person name="Harris H.M."/>
            <person name="McCann A."/>
            <person name="Guo C."/>
            <person name="Argimon S."/>
            <person name="Zhang W."/>
            <person name="Yang X."/>
            <person name="Jeffery I.B."/>
            <person name="Cooney J.C."/>
            <person name="Kagawa T.F."/>
            <person name="Liu W."/>
            <person name="Song Y."/>
            <person name="Salvetti E."/>
            <person name="Wrobel A."/>
            <person name="Rasinkangas P."/>
            <person name="Parkhill J."/>
            <person name="Rea M.C."/>
            <person name="O'Sullivan O."/>
            <person name="Ritari J."/>
            <person name="Douillard F.P."/>
            <person name="Paul Ross R."/>
            <person name="Yang R."/>
            <person name="Briner A.E."/>
            <person name="Felis G.E."/>
            <person name="de Vos W.M."/>
            <person name="Barrangou R."/>
            <person name="Klaenhammer T.R."/>
            <person name="Caufield P.W."/>
            <person name="Cui Y."/>
            <person name="Zhang H."/>
            <person name="O'Toole P.W."/>
        </authorList>
    </citation>
    <scope>NUCLEOTIDE SEQUENCE [LARGE SCALE GENOMIC DNA]</scope>
    <source>
        <strain evidence="9 10">DSM 5007</strain>
    </source>
</reference>
<keyword evidence="10" id="KW-1185">Reference proteome</keyword>
<evidence type="ECO:0000256" key="3">
    <source>
        <dbReference type="ARBA" id="ARBA00022475"/>
    </source>
</evidence>
<evidence type="ECO:0000256" key="6">
    <source>
        <dbReference type="ARBA" id="ARBA00023136"/>
    </source>
</evidence>
<feature type="transmembrane region" description="Helical" evidence="7">
    <location>
        <begin position="160"/>
        <end position="179"/>
    </location>
</feature>
<dbReference type="RefSeq" id="WP_010620999.1">
    <property type="nucleotide sequence ID" value="NZ_AZGF01000006.1"/>
</dbReference>
<comment type="caution">
    <text evidence="9">The sequence shown here is derived from an EMBL/GenBank/DDBJ whole genome shotgun (WGS) entry which is preliminary data.</text>
</comment>
<organism evidence="9 10">
    <name type="scientific">Paucilactobacillus suebicus DSM 5007 = KCTC 3549</name>
    <dbReference type="NCBI Taxonomy" id="1423807"/>
    <lineage>
        <taxon>Bacteria</taxon>
        <taxon>Bacillati</taxon>
        <taxon>Bacillota</taxon>
        <taxon>Bacilli</taxon>
        <taxon>Lactobacillales</taxon>
        <taxon>Lactobacillaceae</taxon>
        <taxon>Paucilactobacillus</taxon>
    </lineage>
</organism>
<dbReference type="Pfam" id="PF07690">
    <property type="entry name" value="MFS_1"/>
    <property type="match status" value="1"/>
</dbReference>
<proteinExistence type="predicted"/>
<feature type="transmembrane region" description="Helical" evidence="7">
    <location>
        <begin position="39"/>
        <end position="60"/>
    </location>
</feature>
<feature type="transmembrane region" description="Helical" evidence="7">
    <location>
        <begin position="200"/>
        <end position="221"/>
    </location>
</feature>
<dbReference type="InterPro" id="IPR050171">
    <property type="entry name" value="MFS_Transporters"/>
</dbReference>
<dbReference type="EMBL" id="AZGF01000006">
    <property type="protein sequence ID" value="KRM12637.1"/>
    <property type="molecule type" value="Genomic_DNA"/>
</dbReference>
<evidence type="ECO:0000256" key="5">
    <source>
        <dbReference type="ARBA" id="ARBA00022989"/>
    </source>
</evidence>
<sequence>MQHSLKLRWLIVGAFLSSIGTSFIWPLTTIYLHNELHQTLTTIGVVLLMYSGTNVVGSYLSGILFDKTNPQILMTIGLLIDIAAMVSLVFLNGWPVYPLLLAVVGFFNGWLTTLVNSLGTLIRGRDGRYVFNMIYFAINLGIVLGTSVVGFMYHGSVAPMFIVTSCLYVVFLFVVLRFYRVKRQAPKTKMEKKTPTIKLPRANLTIMWTFFISLGVIWIMYEQWVSNMSVYITGQGISMPLYSLLWTMNAALIVALQVLMGWLSHRIKNIYLPVYIGICFCAASFIVLLWAHRYVDFVIAMIILTVGEATAFPTIPAIVNDLSPVEVKGKYQGLTNAFSSAGKALGPLFGGLIIESISYHALFGVCAAAIIIVDLTIFIVVRFKHRQTEYYK</sequence>
<dbReference type="PROSITE" id="PS50850">
    <property type="entry name" value="MFS"/>
    <property type="match status" value="1"/>
</dbReference>
<feature type="transmembrane region" description="Helical" evidence="7">
    <location>
        <begin position="72"/>
        <end position="91"/>
    </location>
</feature>
<dbReference type="SUPFAM" id="SSF103473">
    <property type="entry name" value="MFS general substrate transporter"/>
    <property type="match status" value="1"/>
</dbReference>
<feature type="domain" description="Major facilitator superfamily (MFS) profile" evidence="8">
    <location>
        <begin position="6"/>
        <end position="385"/>
    </location>
</feature>
<dbReference type="Gene3D" id="1.20.1250.20">
    <property type="entry name" value="MFS general substrate transporter like domains"/>
    <property type="match status" value="2"/>
</dbReference>
<keyword evidence="4 7" id="KW-0812">Transmembrane</keyword>
<dbReference type="GO" id="GO:0022857">
    <property type="term" value="F:transmembrane transporter activity"/>
    <property type="evidence" value="ECO:0007669"/>
    <property type="project" value="InterPro"/>
</dbReference>
<dbReference type="InterPro" id="IPR036259">
    <property type="entry name" value="MFS_trans_sf"/>
</dbReference>
<feature type="transmembrane region" description="Helical" evidence="7">
    <location>
        <begin position="297"/>
        <end position="319"/>
    </location>
</feature>
<feature type="transmembrane region" description="Helical" evidence="7">
    <location>
        <begin position="7"/>
        <end position="27"/>
    </location>
</feature>
<dbReference type="PATRIC" id="fig|1423807.3.peg.2209"/>
<accession>A0A0R1W4W5</accession>
<evidence type="ECO:0000256" key="4">
    <source>
        <dbReference type="ARBA" id="ARBA00022692"/>
    </source>
</evidence>
<dbReference type="PANTHER" id="PTHR23517:SF10">
    <property type="entry name" value="MAJOR FACILITATOR SUPERFAMILY (MFS) PROFILE DOMAIN-CONTAINING PROTEIN"/>
    <property type="match status" value="1"/>
</dbReference>